<comment type="caution">
    <text evidence="1">The sequence shown here is derived from an EMBL/GenBank/DDBJ whole genome shotgun (WGS) entry which is preliminary data.</text>
</comment>
<dbReference type="EMBL" id="CM045772">
    <property type="protein sequence ID" value="KAI7985227.1"/>
    <property type="molecule type" value="Genomic_DNA"/>
</dbReference>
<reference evidence="1 2" key="1">
    <citation type="journal article" date="2022" name="Plant J.">
        <title>Chromosome-level genome of Camellia lanceoleosa provides a valuable resource for understanding genome evolution and self-incompatibility.</title>
        <authorList>
            <person name="Gong W."/>
            <person name="Xiao S."/>
            <person name="Wang L."/>
            <person name="Liao Z."/>
            <person name="Chang Y."/>
            <person name="Mo W."/>
            <person name="Hu G."/>
            <person name="Li W."/>
            <person name="Zhao G."/>
            <person name="Zhu H."/>
            <person name="Hu X."/>
            <person name="Ji K."/>
            <person name="Xiang X."/>
            <person name="Song Q."/>
            <person name="Yuan D."/>
            <person name="Jin S."/>
            <person name="Zhang L."/>
        </authorList>
    </citation>
    <scope>NUCLEOTIDE SEQUENCE [LARGE SCALE GENOMIC DNA]</scope>
    <source>
        <strain evidence="1">SQ_2022a</strain>
    </source>
</reference>
<dbReference type="Proteomes" id="UP001060215">
    <property type="component" value="Chromosome 15"/>
</dbReference>
<keyword evidence="2" id="KW-1185">Reference proteome</keyword>
<organism evidence="1 2">
    <name type="scientific">Camellia lanceoleosa</name>
    <dbReference type="NCBI Taxonomy" id="1840588"/>
    <lineage>
        <taxon>Eukaryota</taxon>
        <taxon>Viridiplantae</taxon>
        <taxon>Streptophyta</taxon>
        <taxon>Embryophyta</taxon>
        <taxon>Tracheophyta</taxon>
        <taxon>Spermatophyta</taxon>
        <taxon>Magnoliopsida</taxon>
        <taxon>eudicotyledons</taxon>
        <taxon>Gunneridae</taxon>
        <taxon>Pentapetalae</taxon>
        <taxon>asterids</taxon>
        <taxon>Ericales</taxon>
        <taxon>Theaceae</taxon>
        <taxon>Camellia</taxon>
    </lineage>
</organism>
<gene>
    <name evidence="1" type="ORF">LOK49_LG14G01393</name>
</gene>
<accession>A0ACC0F960</accession>
<evidence type="ECO:0000313" key="1">
    <source>
        <dbReference type="EMBL" id="KAI7985227.1"/>
    </source>
</evidence>
<proteinExistence type="predicted"/>
<name>A0ACC0F960_9ERIC</name>
<evidence type="ECO:0000313" key="2">
    <source>
        <dbReference type="Proteomes" id="UP001060215"/>
    </source>
</evidence>
<sequence length="199" mass="23309">MAFPLIRECGRVDSSGIEIGSEYSEERQNQRSSQAFVPPLGQHGRRGLYMDMEDSMWDLERRDLECCLIGYVPDVRHFVSYVMQLHINDTRNREGTLFVYGRSKKSFVFLFENEHDMHRITENGPYAIDEAFLVVDYWKPDMILENLVMEKMVVWVKLFGLPLECFMEKVGFRLGRAIGEVTKVDHDTLMSPNIKFLRI</sequence>
<protein>
    <submittedName>
        <fullName evidence="1">Uncharacterized protein</fullName>
    </submittedName>
</protein>